<gene>
    <name evidence="3" type="ordered locus">Hore_20190</name>
</gene>
<sequence>MTEYYPDIAIPPGETLLELIETNHMTQAELSKRIGFSKKHINEIIKGKAAITAETAIKLENIFSLPASFWINLEANYRETLARIDEKQSDEEKKIAQSIPYSEMAGYNWVPKTRKLKEKISNLRNFFRVSNLTLIFETPAYNAAFRTTQADKASSLALAAWLEKGISLANKIDTESFSKEKLNENIPRFRRMTNKEPASFYSDLISILANCGVAFVLVPHHLKTNEEE</sequence>
<evidence type="ECO:0000256" key="1">
    <source>
        <dbReference type="ARBA" id="ARBA00023125"/>
    </source>
</evidence>
<dbReference type="Pfam" id="PF01381">
    <property type="entry name" value="HTH_3"/>
    <property type="match status" value="1"/>
</dbReference>
<dbReference type="InterPro" id="IPR010982">
    <property type="entry name" value="Lambda_DNA-bd_dom_sf"/>
</dbReference>
<protein>
    <submittedName>
        <fullName evidence="3">Plasmid maintenance system antidote protein, XRE family</fullName>
    </submittedName>
</protein>
<dbReference type="GO" id="GO:0003677">
    <property type="term" value="F:DNA binding"/>
    <property type="evidence" value="ECO:0007669"/>
    <property type="project" value="UniProtKB-KW"/>
</dbReference>
<dbReference type="InterPro" id="IPR001387">
    <property type="entry name" value="Cro/C1-type_HTH"/>
</dbReference>
<dbReference type="PANTHER" id="PTHR36924">
    <property type="entry name" value="ANTITOXIN HIGA-1"/>
    <property type="match status" value="1"/>
</dbReference>
<dbReference type="PANTHER" id="PTHR36924:SF1">
    <property type="entry name" value="ANTITOXIN HIGA-1"/>
    <property type="match status" value="1"/>
</dbReference>
<name>B8CZR2_HALOH</name>
<keyword evidence="1" id="KW-0238">DNA-binding</keyword>
<dbReference type="RefSeq" id="WP_015923733.1">
    <property type="nucleotide sequence ID" value="NC_011899.1"/>
</dbReference>
<dbReference type="PROSITE" id="PS50943">
    <property type="entry name" value="HTH_CROC1"/>
    <property type="match status" value="1"/>
</dbReference>
<dbReference type="EMBL" id="CP001098">
    <property type="protein sequence ID" value="ACL70764.1"/>
    <property type="molecule type" value="Genomic_DNA"/>
</dbReference>
<evidence type="ECO:0000313" key="4">
    <source>
        <dbReference type="Proteomes" id="UP000000719"/>
    </source>
</evidence>
<dbReference type="Proteomes" id="UP000000719">
    <property type="component" value="Chromosome"/>
</dbReference>
<reference evidence="3 4" key="1">
    <citation type="journal article" date="2009" name="PLoS ONE">
        <title>Genome analysis of the anaerobic thermohalophilic bacterium Halothermothrix orenii.</title>
        <authorList>
            <person name="Mavromatis K."/>
            <person name="Ivanova N."/>
            <person name="Anderson I."/>
            <person name="Lykidis A."/>
            <person name="Hooper S.D."/>
            <person name="Sun H."/>
            <person name="Kunin V."/>
            <person name="Lapidus A."/>
            <person name="Hugenholtz P."/>
            <person name="Patel B."/>
            <person name="Kyrpides N.C."/>
        </authorList>
    </citation>
    <scope>NUCLEOTIDE SEQUENCE [LARGE SCALE GENOMIC DNA]</scope>
    <source>
        <strain evidence="4">H 168 / OCM 544 / DSM 9562</strain>
    </source>
</reference>
<dbReference type="SMART" id="SM00530">
    <property type="entry name" value="HTH_XRE"/>
    <property type="match status" value="1"/>
</dbReference>
<keyword evidence="4" id="KW-1185">Reference proteome</keyword>
<dbReference type="CDD" id="cd00093">
    <property type="entry name" value="HTH_XRE"/>
    <property type="match status" value="1"/>
</dbReference>
<dbReference type="KEGG" id="hor:Hore_20190"/>
<dbReference type="SUPFAM" id="SSF47413">
    <property type="entry name" value="lambda repressor-like DNA-binding domains"/>
    <property type="match status" value="1"/>
</dbReference>
<proteinExistence type="predicted"/>
<evidence type="ECO:0000313" key="3">
    <source>
        <dbReference type="EMBL" id="ACL70764.1"/>
    </source>
</evidence>
<dbReference type="eggNOG" id="COG3093">
    <property type="taxonomic scope" value="Bacteria"/>
</dbReference>
<evidence type="ECO:0000259" key="2">
    <source>
        <dbReference type="PROSITE" id="PS50943"/>
    </source>
</evidence>
<dbReference type="InterPro" id="IPR013430">
    <property type="entry name" value="Toxin_antidote_HigA"/>
</dbReference>
<dbReference type="OrthoDB" id="9796786at2"/>
<dbReference type="Gene3D" id="1.10.260.40">
    <property type="entry name" value="lambda repressor-like DNA-binding domains"/>
    <property type="match status" value="1"/>
</dbReference>
<dbReference type="AlphaFoldDB" id="B8CZR2"/>
<dbReference type="NCBIfam" id="TIGR02607">
    <property type="entry name" value="antidote_HigA"/>
    <property type="match status" value="1"/>
</dbReference>
<dbReference type="STRING" id="373903.Hore_20190"/>
<feature type="domain" description="HTH cro/C1-type" evidence="2">
    <location>
        <begin position="16"/>
        <end position="70"/>
    </location>
</feature>
<accession>B8CZR2</accession>
<organism evidence="3 4">
    <name type="scientific">Halothermothrix orenii (strain H 168 / OCM 544 / DSM 9562)</name>
    <dbReference type="NCBI Taxonomy" id="373903"/>
    <lineage>
        <taxon>Bacteria</taxon>
        <taxon>Bacillati</taxon>
        <taxon>Bacillota</taxon>
        <taxon>Clostridia</taxon>
        <taxon>Halanaerobiales</taxon>
        <taxon>Halothermotrichaceae</taxon>
        <taxon>Halothermothrix</taxon>
    </lineage>
</organism>
<dbReference type="HOGENOM" id="CLU_1213459_0_0_9"/>